<sequence length="766" mass="89881">MKFKEKIKNNVMTPNELRYLKFRNLPIKKKTILLEGSHGREFSGHIFALTRNILQFYPEYSVKIVTRKNAYLPAEFENYNIEHLSKEYFEYLATAEILINDTSFWSFFNKRIEQKYYIFWHGTPLKFLGKSTQIQGYGNIQRNLASADKVFVSNEFTKKVLIKDFGIEDIVKNEIVIAPSPRNSYLFANRVVPKRYLYMPTWRGKNTNNVMISDKLIDNLKRLDDLLLDNEEMFVKLHPYEENLINFDSYNFKHLKKFPKEETYTFMQTVEKIITDYSSIMFDFLVTKREVLLFTFDEKEYEAERGMYFKIKDLPFKKVTDPESLILALRQNYSFRNDEFIKTYCNSDNENGALQVIDFLLSEKKSSNINVQNNWNEKENVLIYAYQLADNGITASLLNYFETVDLTKRNYILTWQEGMIPEKLEYKIKNLPKGVFTFISAGKLQATIRESFATLSYMNEKPASKKLVEQMYLRDFKRQYPNLAPSYFIHYPGYDRSYASWMWILKKIGIKTIIFVHTDIEKEMELNKYLKRNILFEAYKEATKVICVSGTIKNKIDYLVPEANTFVSNVLINKKKVEKLSNLPITDPIPLELIEKFEDKSNKIFINIGRFSKQKGLDRLIKAFETVEEESVYLVLIESYGPEKETIINKINSSKKKDSIYLLQNLGNPYNLLKKASYFIFSSRYEGLGMVVLEALAVNTPVIMTDVPETLEILDGSNKTIVVENSIDGLIRGFNLGIKNILPNEKFMFSSYEEKALNTWEKIFKD</sequence>
<dbReference type="EMBL" id="AP025635">
    <property type="protein sequence ID" value="BDG69335.1"/>
    <property type="molecule type" value="Genomic_DNA"/>
</dbReference>
<protein>
    <submittedName>
        <fullName evidence="8">CDP-glycerol glycerophosphotransferase/glycosyltransferase</fullName>
    </submittedName>
</protein>
<dbReference type="PANTHER" id="PTHR37316:SF3">
    <property type="entry name" value="TEICHOIC ACID GLYCEROL-PHOSPHATE TRANSFERASE"/>
    <property type="match status" value="1"/>
</dbReference>
<dbReference type="Proteomes" id="UP000831692">
    <property type="component" value="Chromosome"/>
</dbReference>
<evidence type="ECO:0000313" key="9">
    <source>
        <dbReference type="Proteomes" id="UP000831692"/>
    </source>
</evidence>
<keyword evidence="9" id="KW-1185">Reference proteome</keyword>
<dbReference type="InterPro" id="IPR007554">
    <property type="entry name" value="Glycerophosphate_synth"/>
</dbReference>
<dbReference type="InterPro" id="IPR001296">
    <property type="entry name" value="Glyco_trans_1"/>
</dbReference>
<evidence type="ECO:0000256" key="2">
    <source>
        <dbReference type="ARBA" id="ARBA00010488"/>
    </source>
</evidence>
<comment type="similarity">
    <text evidence="2">Belongs to the CDP-glycerol glycerophosphotransferase family.</text>
</comment>
<keyword evidence="3" id="KW-1003">Cell membrane</keyword>
<evidence type="ECO:0000259" key="7">
    <source>
        <dbReference type="Pfam" id="PF00534"/>
    </source>
</evidence>
<evidence type="ECO:0000256" key="6">
    <source>
        <dbReference type="ARBA" id="ARBA00023136"/>
    </source>
</evidence>
<dbReference type="GeneID" id="83458924"/>
<dbReference type="Pfam" id="PF04464">
    <property type="entry name" value="Glyphos_transf"/>
    <property type="match status" value="1"/>
</dbReference>
<dbReference type="SUPFAM" id="SSF53756">
    <property type="entry name" value="UDP-Glycosyltransferase/glycogen phosphorylase"/>
    <property type="match status" value="1"/>
</dbReference>
<name>A0ABN6NTP1_9ENTE</name>
<keyword evidence="4" id="KW-0808">Transferase</keyword>
<dbReference type="InterPro" id="IPR043148">
    <property type="entry name" value="TagF_C"/>
</dbReference>
<dbReference type="RefSeq" id="WP_244351768.1">
    <property type="nucleotide sequence ID" value="NZ_AP025635.1"/>
</dbReference>
<dbReference type="InterPro" id="IPR043149">
    <property type="entry name" value="TagF_N"/>
</dbReference>
<proteinExistence type="inferred from homology"/>
<feature type="domain" description="Glycosyl transferase family 1" evidence="7">
    <location>
        <begin position="598"/>
        <end position="738"/>
    </location>
</feature>
<dbReference type="Gene3D" id="3.40.50.2000">
    <property type="entry name" value="Glycogen Phosphorylase B"/>
    <property type="match status" value="2"/>
</dbReference>
<evidence type="ECO:0000256" key="4">
    <source>
        <dbReference type="ARBA" id="ARBA00022679"/>
    </source>
</evidence>
<keyword evidence="6" id="KW-0472">Membrane</keyword>
<comment type="subcellular location">
    <subcellularLocation>
        <location evidence="1">Cell membrane</location>
        <topology evidence="1">Peripheral membrane protein</topology>
    </subcellularLocation>
</comment>
<evidence type="ECO:0000256" key="3">
    <source>
        <dbReference type="ARBA" id="ARBA00022475"/>
    </source>
</evidence>
<dbReference type="Gene3D" id="3.40.50.11820">
    <property type="match status" value="1"/>
</dbReference>
<dbReference type="Gene3D" id="3.40.50.12580">
    <property type="match status" value="1"/>
</dbReference>
<gene>
    <name evidence="8" type="ORF">ENLAB_28990</name>
</gene>
<evidence type="ECO:0000313" key="8">
    <source>
        <dbReference type="EMBL" id="BDG69335.1"/>
    </source>
</evidence>
<dbReference type="Pfam" id="PF00534">
    <property type="entry name" value="Glycos_transf_1"/>
    <property type="match status" value="1"/>
</dbReference>
<organism evidence="8 9">
    <name type="scientific">Enterococcus innesii</name>
    <dbReference type="NCBI Taxonomy" id="2839759"/>
    <lineage>
        <taxon>Bacteria</taxon>
        <taxon>Bacillati</taxon>
        <taxon>Bacillota</taxon>
        <taxon>Bacilli</taxon>
        <taxon>Lactobacillales</taxon>
        <taxon>Enterococcaceae</taxon>
        <taxon>Enterococcus</taxon>
    </lineage>
</organism>
<accession>A0ABN6NTP1</accession>
<evidence type="ECO:0000256" key="1">
    <source>
        <dbReference type="ARBA" id="ARBA00004202"/>
    </source>
</evidence>
<keyword evidence="5" id="KW-0777">Teichoic acid biosynthesis</keyword>
<dbReference type="PANTHER" id="PTHR37316">
    <property type="entry name" value="TEICHOIC ACID GLYCEROL-PHOSPHATE PRIMASE"/>
    <property type="match status" value="1"/>
</dbReference>
<evidence type="ECO:0000256" key="5">
    <source>
        <dbReference type="ARBA" id="ARBA00022944"/>
    </source>
</evidence>
<reference evidence="8 9" key="1">
    <citation type="submission" date="2022-03" db="EMBL/GenBank/DDBJ databases">
        <title>Complete genome sequence of Enterococcus innesii DB-1.</title>
        <authorList>
            <person name="Fukuda D."/>
            <person name="Nolasco-Hipolito C."/>
        </authorList>
    </citation>
    <scope>NUCLEOTIDE SEQUENCE [LARGE SCALE GENOMIC DNA]</scope>
    <source>
        <strain evidence="8 9">DB-1</strain>
    </source>
</reference>
<dbReference type="InterPro" id="IPR051612">
    <property type="entry name" value="Teichoic_Acid_Biosynth"/>
</dbReference>